<gene>
    <name evidence="2" type="ORF">AMOR_39530</name>
</gene>
<reference evidence="3" key="1">
    <citation type="journal article" date="2022" name="Int. J. Syst. Evol. Microbiol.">
        <title>Anaeromyxobacter oryzae sp. nov., Anaeromyxobacter diazotrophicus sp. nov. and Anaeromyxobacter paludicola sp. nov., isolated from paddy soils.</title>
        <authorList>
            <person name="Itoh H."/>
            <person name="Xu Z."/>
            <person name="Mise K."/>
            <person name="Masuda Y."/>
            <person name="Ushijima N."/>
            <person name="Hayakawa C."/>
            <person name="Shiratori Y."/>
            <person name="Senoo K."/>
        </authorList>
    </citation>
    <scope>NUCLEOTIDE SEQUENCE [LARGE SCALE GENOMIC DNA]</scope>
    <source>
        <strain evidence="3">Red232</strain>
    </source>
</reference>
<dbReference type="Pfam" id="PF12728">
    <property type="entry name" value="HTH_17"/>
    <property type="match status" value="1"/>
</dbReference>
<dbReference type="Proteomes" id="UP001162891">
    <property type="component" value="Chromosome"/>
</dbReference>
<sequence>MAPDLAAALGLDDAVRKALVPFVAELRAVREAVDRLIEAQPPLLVGVQEAARRLGVSVSTVRRGVKDGSLPYRRIGRSVRIDLARCRGLDGAAVRRLGRSPIA</sequence>
<keyword evidence="3" id="KW-1185">Reference proteome</keyword>
<dbReference type="EMBL" id="AP025591">
    <property type="protein sequence ID" value="BDG04957.1"/>
    <property type="molecule type" value="Genomic_DNA"/>
</dbReference>
<evidence type="ECO:0000313" key="3">
    <source>
        <dbReference type="Proteomes" id="UP001162891"/>
    </source>
</evidence>
<organism evidence="2 3">
    <name type="scientific">Anaeromyxobacter oryzae</name>
    <dbReference type="NCBI Taxonomy" id="2918170"/>
    <lineage>
        <taxon>Bacteria</taxon>
        <taxon>Pseudomonadati</taxon>
        <taxon>Myxococcota</taxon>
        <taxon>Myxococcia</taxon>
        <taxon>Myxococcales</taxon>
        <taxon>Cystobacterineae</taxon>
        <taxon>Anaeromyxobacteraceae</taxon>
        <taxon>Anaeromyxobacter</taxon>
    </lineage>
</organism>
<accession>A0ABN6MYV8</accession>
<proteinExistence type="predicted"/>
<dbReference type="InterPro" id="IPR041657">
    <property type="entry name" value="HTH_17"/>
</dbReference>
<dbReference type="RefSeq" id="WP_248353473.1">
    <property type="nucleotide sequence ID" value="NZ_AP025591.1"/>
</dbReference>
<dbReference type="InterPro" id="IPR010093">
    <property type="entry name" value="SinI_DNA-bd"/>
</dbReference>
<evidence type="ECO:0000313" key="2">
    <source>
        <dbReference type="EMBL" id="BDG04957.1"/>
    </source>
</evidence>
<evidence type="ECO:0000259" key="1">
    <source>
        <dbReference type="Pfam" id="PF12728"/>
    </source>
</evidence>
<name>A0ABN6MYV8_9BACT</name>
<dbReference type="InterPro" id="IPR009061">
    <property type="entry name" value="DNA-bd_dom_put_sf"/>
</dbReference>
<dbReference type="SUPFAM" id="SSF46955">
    <property type="entry name" value="Putative DNA-binding domain"/>
    <property type="match status" value="1"/>
</dbReference>
<protein>
    <recommendedName>
        <fullName evidence="1">Helix-turn-helix domain-containing protein</fullName>
    </recommendedName>
</protein>
<feature type="domain" description="Helix-turn-helix" evidence="1">
    <location>
        <begin position="46"/>
        <end position="82"/>
    </location>
</feature>
<dbReference type="NCBIfam" id="TIGR01764">
    <property type="entry name" value="excise"/>
    <property type="match status" value="1"/>
</dbReference>